<dbReference type="eggNOG" id="ENOG502T8HC">
    <property type="taxonomic scope" value="Eukaryota"/>
</dbReference>
<dbReference type="InterPro" id="IPR043030">
    <property type="entry name" value="BGBP_N_sf"/>
</dbReference>
<dbReference type="VEuPathDB" id="VectorBase:CPIJ003537"/>
<feature type="signal peptide" evidence="2">
    <location>
        <begin position="1"/>
        <end position="18"/>
    </location>
</feature>
<dbReference type="EMBL" id="DS231860">
    <property type="protein sequence ID" value="EDS39341.1"/>
    <property type="molecule type" value="Genomic_DNA"/>
</dbReference>
<dbReference type="KEGG" id="cqu:CpipJ_CPIJ003537"/>
<evidence type="ECO:0000313" key="5">
    <source>
        <dbReference type="EnsemblMetazoa" id="CPIJ003537-PA"/>
    </source>
</evidence>
<evidence type="ECO:0000313" key="6">
    <source>
        <dbReference type="Proteomes" id="UP000002320"/>
    </source>
</evidence>
<sequence>MTLKILLLCLVTISWVACHGPGGHGGHGGGGGFHGGGYHGGHGRRPWGHGHWGDRRDPGWRPDGHHGHHDHREPKPDEPRPDPKSPDPSRPQVNFIVHEPQGLEVWIIQQPEITSFGIELYVNKDSRETGAYCDLCANTTEVTYGKLFIDNQDVLVKKGDTLSYYAWIGRGGQFTRSGLQTLVVTESIVTQCDCGTSNIEDIDIRINDDSDKRTGREAIFTRKAGQSPRVGFTTTEATDPDKIRKEYREDMISECDIDPEQCQTSKAEAKTDRAIQDPHREIVILEDIVEHMKRGSCSPKVSNQLVLLRQAPFAANGDGDLMNFVRSYVGISAELQSLGEGIVRVIPANPGVGQGVVFEMGSYADKQRILYHVRDNELKHIVDYDLTENSY</sequence>
<dbReference type="InterPro" id="IPR031756">
    <property type="entry name" value="BGBP_N"/>
</dbReference>
<dbReference type="STRING" id="7176.B0W8W2"/>
<keyword evidence="2" id="KW-0732">Signal</keyword>
<evidence type="ECO:0000259" key="3">
    <source>
        <dbReference type="PROSITE" id="PS51969"/>
    </source>
</evidence>
<dbReference type="PROSITE" id="PS51969">
    <property type="entry name" value="CBM39"/>
    <property type="match status" value="1"/>
</dbReference>
<dbReference type="PROSITE" id="PS51257">
    <property type="entry name" value="PROKAR_LIPOPROTEIN"/>
    <property type="match status" value="1"/>
</dbReference>
<organism>
    <name type="scientific">Culex quinquefasciatus</name>
    <name type="common">Southern house mosquito</name>
    <name type="synonym">Culex pungens</name>
    <dbReference type="NCBI Taxonomy" id="7176"/>
    <lineage>
        <taxon>Eukaryota</taxon>
        <taxon>Metazoa</taxon>
        <taxon>Ecdysozoa</taxon>
        <taxon>Arthropoda</taxon>
        <taxon>Hexapoda</taxon>
        <taxon>Insecta</taxon>
        <taxon>Pterygota</taxon>
        <taxon>Neoptera</taxon>
        <taxon>Endopterygota</taxon>
        <taxon>Diptera</taxon>
        <taxon>Nematocera</taxon>
        <taxon>Culicoidea</taxon>
        <taxon>Culicidae</taxon>
        <taxon>Culicinae</taxon>
        <taxon>Culicini</taxon>
        <taxon>Culex</taxon>
        <taxon>Culex</taxon>
    </lineage>
</organism>
<dbReference type="Proteomes" id="UP000002320">
    <property type="component" value="Unassembled WGS sequence"/>
</dbReference>
<dbReference type="AlphaFoldDB" id="B0W8W2"/>
<dbReference type="InParanoid" id="B0W8W2"/>
<gene>
    <name evidence="5" type="primary">6034910</name>
    <name evidence="4" type="ORF">CpipJ_CPIJ003537</name>
</gene>
<reference evidence="4" key="1">
    <citation type="submission" date="2007-03" db="EMBL/GenBank/DDBJ databases">
        <title>Annotation of Culex pipiens quinquefasciatus.</title>
        <authorList>
            <consortium name="The Broad Institute Genome Sequencing Platform"/>
            <person name="Atkinson P.W."/>
            <person name="Hemingway J."/>
            <person name="Christensen B.M."/>
            <person name="Higgs S."/>
            <person name="Kodira C."/>
            <person name="Hannick L."/>
            <person name="Megy K."/>
            <person name="O'Leary S."/>
            <person name="Pearson M."/>
            <person name="Haas B.J."/>
            <person name="Mauceli E."/>
            <person name="Wortman J.R."/>
            <person name="Lee N.H."/>
            <person name="Guigo R."/>
            <person name="Stanke M."/>
            <person name="Alvarado L."/>
            <person name="Amedeo P."/>
            <person name="Antoine C.H."/>
            <person name="Arensburger P."/>
            <person name="Bidwell S.L."/>
            <person name="Crawford M."/>
            <person name="Camaro F."/>
            <person name="Devon K."/>
            <person name="Engels R."/>
            <person name="Hammond M."/>
            <person name="Howarth C."/>
            <person name="Koehrsen M."/>
            <person name="Lawson D."/>
            <person name="Montgomery P."/>
            <person name="Nene V."/>
            <person name="Nusbaum C."/>
            <person name="Puiu D."/>
            <person name="Romero-Severson J."/>
            <person name="Severson D.W."/>
            <person name="Shumway M."/>
            <person name="Sisk P."/>
            <person name="Stolte C."/>
            <person name="Zeng Q."/>
            <person name="Eisenstadt E."/>
            <person name="Fraser-Liggett C."/>
            <person name="Strausberg R."/>
            <person name="Galagan J."/>
            <person name="Birren B."/>
            <person name="Collins F.H."/>
        </authorList>
    </citation>
    <scope>NUCLEOTIDE SEQUENCE [LARGE SCALE GENOMIC DNA]</scope>
    <source>
        <strain evidence="4">JHB</strain>
    </source>
</reference>
<dbReference type="VEuPathDB" id="VectorBase:CQUJHB006799"/>
<feature type="compositionally biased region" description="Basic and acidic residues" evidence="1">
    <location>
        <begin position="51"/>
        <end position="87"/>
    </location>
</feature>
<dbReference type="EnsemblMetazoa" id="CPIJ003537-RA">
    <property type="protein sequence ID" value="CPIJ003537-PA"/>
    <property type="gene ID" value="CPIJ003537"/>
</dbReference>
<dbReference type="GO" id="GO:0030246">
    <property type="term" value="F:carbohydrate binding"/>
    <property type="evidence" value="ECO:0007669"/>
    <property type="project" value="InterPro"/>
</dbReference>
<reference evidence="5" key="2">
    <citation type="submission" date="2020-05" db="UniProtKB">
        <authorList>
            <consortium name="EnsemblMetazoa"/>
        </authorList>
    </citation>
    <scope>IDENTIFICATION</scope>
    <source>
        <strain evidence="5">JHB</strain>
    </source>
</reference>
<accession>B0W8W2</accession>
<name>B0W8W2_CULQU</name>
<evidence type="ECO:0000256" key="1">
    <source>
        <dbReference type="SAM" id="MobiDB-lite"/>
    </source>
</evidence>
<dbReference type="Gene3D" id="2.60.40.2140">
    <property type="entry name" value="Beta-1,3-glucan-recognition protein, N-terminal domain"/>
    <property type="match status" value="1"/>
</dbReference>
<evidence type="ECO:0000256" key="2">
    <source>
        <dbReference type="SAM" id="SignalP"/>
    </source>
</evidence>
<protein>
    <recommendedName>
        <fullName evidence="3">CBM39 domain-containing protein</fullName>
    </recommendedName>
</protein>
<feature type="chain" id="PRO_5014566566" description="CBM39 domain-containing protein" evidence="2">
    <location>
        <begin position="19"/>
        <end position="391"/>
    </location>
</feature>
<evidence type="ECO:0000313" key="4">
    <source>
        <dbReference type="EMBL" id="EDS39341.1"/>
    </source>
</evidence>
<dbReference type="HOGENOM" id="CLU_726071_0_0_1"/>
<feature type="domain" description="CBM39" evidence="3">
    <location>
        <begin position="88"/>
        <end position="189"/>
    </location>
</feature>
<dbReference type="OrthoDB" id="7762740at2759"/>
<proteinExistence type="predicted"/>
<keyword evidence="6" id="KW-1185">Reference proteome</keyword>
<dbReference type="Pfam" id="PF15886">
    <property type="entry name" value="CBM39"/>
    <property type="match status" value="1"/>
</dbReference>
<feature type="region of interest" description="Disordered" evidence="1">
    <location>
        <begin position="49"/>
        <end position="93"/>
    </location>
</feature>